<evidence type="ECO:0000256" key="3">
    <source>
        <dbReference type="ARBA" id="ARBA00022679"/>
    </source>
</evidence>
<evidence type="ECO:0000259" key="9">
    <source>
        <dbReference type="Pfam" id="PF03175"/>
    </source>
</evidence>
<dbReference type="PANTHER" id="PTHR33568:SF3">
    <property type="entry name" value="DNA-DIRECTED DNA POLYMERASE"/>
    <property type="match status" value="1"/>
</dbReference>
<gene>
    <name evidence="10" type="ORF">S01H4_23683</name>
</gene>
<dbReference type="GO" id="GO:0003887">
    <property type="term" value="F:DNA-directed DNA polymerase activity"/>
    <property type="evidence" value="ECO:0007669"/>
    <property type="project" value="UniProtKB-KW"/>
</dbReference>
<dbReference type="InterPro" id="IPR004868">
    <property type="entry name" value="DNA-dir_DNA_pol_B_mt/vir"/>
</dbReference>
<dbReference type="GO" id="GO:0000166">
    <property type="term" value="F:nucleotide binding"/>
    <property type="evidence" value="ECO:0007669"/>
    <property type="project" value="InterPro"/>
</dbReference>
<name>X1ABK6_9ZZZZ</name>
<evidence type="ECO:0000313" key="10">
    <source>
        <dbReference type="EMBL" id="GAG79820.1"/>
    </source>
</evidence>
<dbReference type="InterPro" id="IPR043502">
    <property type="entry name" value="DNA/RNA_pol_sf"/>
</dbReference>
<evidence type="ECO:0000256" key="5">
    <source>
        <dbReference type="ARBA" id="ARBA00022705"/>
    </source>
</evidence>
<organism evidence="10">
    <name type="scientific">marine sediment metagenome</name>
    <dbReference type="NCBI Taxonomy" id="412755"/>
    <lineage>
        <taxon>unclassified sequences</taxon>
        <taxon>metagenomes</taxon>
        <taxon>ecological metagenomes</taxon>
    </lineage>
</organism>
<dbReference type="InterPro" id="IPR023211">
    <property type="entry name" value="DNA_pol_palm_dom_sf"/>
</dbReference>
<dbReference type="GO" id="GO:0006260">
    <property type="term" value="P:DNA replication"/>
    <property type="evidence" value="ECO:0007669"/>
    <property type="project" value="UniProtKB-KW"/>
</dbReference>
<feature type="domain" description="DNA-directed DNA polymerase family B mitochondria/virus" evidence="9">
    <location>
        <begin position="21"/>
        <end position="242"/>
    </location>
</feature>
<dbReference type="InterPro" id="IPR006172">
    <property type="entry name" value="DNA-dir_DNA_pol_B"/>
</dbReference>
<evidence type="ECO:0000256" key="8">
    <source>
        <dbReference type="ARBA" id="ARBA00049244"/>
    </source>
</evidence>
<evidence type="ECO:0000256" key="1">
    <source>
        <dbReference type="ARBA" id="ARBA00005755"/>
    </source>
</evidence>
<comment type="similarity">
    <text evidence="1">Belongs to the DNA polymerase type-B family.</text>
</comment>
<evidence type="ECO:0000256" key="4">
    <source>
        <dbReference type="ARBA" id="ARBA00022695"/>
    </source>
</evidence>
<dbReference type="PANTHER" id="PTHR33568">
    <property type="entry name" value="DNA POLYMERASE"/>
    <property type="match status" value="1"/>
</dbReference>
<proteinExistence type="inferred from homology"/>
<protein>
    <recommendedName>
        <fullName evidence="2">DNA-directed DNA polymerase</fullName>
        <ecNumber evidence="2">2.7.7.7</ecNumber>
    </recommendedName>
</protein>
<comment type="catalytic activity">
    <reaction evidence="8">
        <text>DNA(n) + a 2'-deoxyribonucleoside 5'-triphosphate = DNA(n+1) + diphosphate</text>
        <dbReference type="Rhea" id="RHEA:22508"/>
        <dbReference type="Rhea" id="RHEA-COMP:17339"/>
        <dbReference type="Rhea" id="RHEA-COMP:17340"/>
        <dbReference type="ChEBI" id="CHEBI:33019"/>
        <dbReference type="ChEBI" id="CHEBI:61560"/>
        <dbReference type="ChEBI" id="CHEBI:173112"/>
        <dbReference type="EC" id="2.7.7.7"/>
    </reaction>
</comment>
<feature type="non-terminal residue" evidence="10">
    <location>
        <position position="310"/>
    </location>
</feature>
<dbReference type="Pfam" id="PF03175">
    <property type="entry name" value="DNA_pol_B_2"/>
    <property type="match status" value="1"/>
</dbReference>
<keyword evidence="3" id="KW-0808">Transferase</keyword>
<keyword evidence="7" id="KW-0238">DNA-binding</keyword>
<dbReference type="PRINTS" id="PR00106">
    <property type="entry name" value="DNAPOLB"/>
</dbReference>
<dbReference type="GO" id="GO:0003677">
    <property type="term" value="F:DNA binding"/>
    <property type="evidence" value="ECO:0007669"/>
    <property type="project" value="UniProtKB-KW"/>
</dbReference>
<keyword evidence="4" id="KW-0548">Nucleotidyltransferase</keyword>
<keyword evidence="6" id="KW-0239">DNA-directed DNA polymerase</keyword>
<keyword evidence="5" id="KW-0235">DNA replication</keyword>
<dbReference type="AlphaFoldDB" id="X1ABK6"/>
<accession>X1ABK6</accession>
<dbReference type="EMBL" id="BART01011026">
    <property type="protein sequence ID" value="GAG79820.1"/>
    <property type="molecule type" value="Genomic_DNA"/>
</dbReference>
<comment type="caution">
    <text evidence="10">The sequence shown here is derived from an EMBL/GenBank/DDBJ whole genome shotgun (WGS) entry which is preliminary data.</text>
</comment>
<evidence type="ECO:0000256" key="2">
    <source>
        <dbReference type="ARBA" id="ARBA00012417"/>
    </source>
</evidence>
<evidence type="ECO:0000256" key="6">
    <source>
        <dbReference type="ARBA" id="ARBA00022932"/>
    </source>
</evidence>
<dbReference type="SUPFAM" id="SSF56672">
    <property type="entry name" value="DNA/RNA polymerases"/>
    <property type="match status" value="1"/>
</dbReference>
<dbReference type="Gene3D" id="1.10.287.690">
    <property type="entry name" value="Helix hairpin bin"/>
    <property type="match status" value="1"/>
</dbReference>
<sequence>DISFCPNLINLIYERGGDVGLTTASTSLKTFKKSFLGTISLKMGNKDSIEEMRKGYYGGRTEIFRMYAKDDNYSWYDVKSLYPSVMADNEFPISTPRLSRFPKKDCYIDTIGITKAKVEAPKKIYIPLLPYRGNKLYFPIGKFEGYWDNSLLAEAKELGYKIEPSKTYDFKTDNIFKEYVATFYKLKNDSKSKSASYVLAKHLLNNLYGKFAQHQESSMIVKTVSEKELNEIKDNIEEIIDPDYNMYRVKSESKGNHFIPQISVHVTALAMLKLFRTLKEIHDKDYKVFYCDTDSIATDYNDLKCGSKLG</sequence>
<evidence type="ECO:0000256" key="7">
    <source>
        <dbReference type="ARBA" id="ARBA00023125"/>
    </source>
</evidence>
<dbReference type="EC" id="2.7.7.7" evidence="2"/>
<dbReference type="Gene3D" id="3.90.1600.10">
    <property type="entry name" value="Palm domain of DNA polymerase"/>
    <property type="match status" value="2"/>
</dbReference>
<feature type="non-terminal residue" evidence="10">
    <location>
        <position position="1"/>
    </location>
</feature>
<reference evidence="10" key="1">
    <citation type="journal article" date="2014" name="Front. Microbiol.">
        <title>High frequency of phylogenetically diverse reductive dehalogenase-homologous genes in deep subseafloor sedimentary metagenomes.</title>
        <authorList>
            <person name="Kawai M."/>
            <person name="Futagami T."/>
            <person name="Toyoda A."/>
            <person name="Takaki Y."/>
            <person name="Nishi S."/>
            <person name="Hori S."/>
            <person name="Arai W."/>
            <person name="Tsubouchi T."/>
            <person name="Morono Y."/>
            <person name="Uchiyama I."/>
            <person name="Ito T."/>
            <person name="Fujiyama A."/>
            <person name="Inagaki F."/>
            <person name="Takami H."/>
        </authorList>
    </citation>
    <scope>NUCLEOTIDE SEQUENCE</scope>
    <source>
        <strain evidence="10">Expedition CK06-06</strain>
    </source>
</reference>